<organism evidence="1 2">
    <name type="scientific">Rattus norvegicus</name>
    <name type="common">Rat</name>
    <dbReference type="NCBI Taxonomy" id="10116"/>
    <lineage>
        <taxon>Eukaryota</taxon>
        <taxon>Metazoa</taxon>
        <taxon>Chordata</taxon>
        <taxon>Craniata</taxon>
        <taxon>Vertebrata</taxon>
        <taxon>Euteleostomi</taxon>
        <taxon>Mammalia</taxon>
        <taxon>Eutheria</taxon>
        <taxon>Euarchontoglires</taxon>
        <taxon>Glires</taxon>
        <taxon>Rodentia</taxon>
        <taxon>Myomorpha</taxon>
        <taxon>Muroidea</taxon>
        <taxon>Muridae</taxon>
        <taxon>Murinae</taxon>
        <taxon>Rattus</taxon>
    </lineage>
</organism>
<sequence length="42" mass="4576">MTVNQAGSLSTGTVTLSRGNLGAVIFQVPLDWTNIKIPQRQY</sequence>
<accession>A6KP08</accession>
<dbReference type="Proteomes" id="UP000234681">
    <property type="component" value="Chromosome 1"/>
</dbReference>
<evidence type="ECO:0000313" key="1">
    <source>
        <dbReference type="EMBL" id="EDL83718.1"/>
    </source>
</evidence>
<dbReference type="AlphaFoldDB" id="A6KP08"/>
<reference evidence="1 2" key="1">
    <citation type="submission" date="2005-09" db="EMBL/GenBank/DDBJ databases">
        <authorList>
            <person name="Mural R.J."/>
            <person name="Li P.W."/>
            <person name="Adams M.D."/>
            <person name="Amanatides P.G."/>
            <person name="Baden-Tillson H."/>
            <person name="Barnstead M."/>
            <person name="Chin S.H."/>
            <person name="Dew I."/>
            <person name="Evans C.A."/>
            <person name="Ferriera S."/>
            <person name="Flanigan M."/>
            <person name="Fosler C."/>
            <person name="Glodek A."/>
            <person name="Gu Z."/>
            <person name="Holt R.A."/>
            <person name="Jennings D."/>
            <person name="Kraft C.L."/>
            <person name="Lu F."/>
            <person name="Nguyen T."/>
            <person name="Nusskern D.R."/>
            <person name="Pfannkoch C.M."/>
            <person name="Sitter C."/>
            <person name="Sutton G.G."/>
            <person name="Venter J.C."/>
            <person name="Wang Z."/>
            <person name="Woodage T."/>
            <person name="Zheng X.H."/>
            <person name="Zhong F."/>
        </authorList>
    </citation>
    <scope>NUCLEOTIDE SEQUENCE [LARGE SCALE GENOMIC DNA]</scope>
    <source>
        <strain>BN</strain>
        <strain evidence="2">Sprague-Dawley</strain>
    </source>
</reference>
<proteinExistence type="predicted"/>
<feature type="non-terminal residue" evidence="1">
    <location>
        <position position="42"/>
    </location>
</feature>
<dbReference type="EMBL" id="CH474077">
    <property type="protein sequence ID" value="EDL83718.1"/>
    <property type="molecule type" value="Genomic_DNA"/>
</dbReference>
<protein>
    <submittedName>
        <fullName evidence="1">RCG40755</fullName>
    </submittedName>
</protein>
<name>A6KP08_RAT</name>
<gene>
    <name evidence="1" type="ORF">rCG_40755</name>
</gene>
<evidence type="ECO:0000313" key="2">
    <source>
        <dbReference type="Proteomes" id="UP000234681"/>
    </source>
</evidence>